<name>A0ABQ4Z924_9ASTR</name>
<protein>
    <submittedName>
        <fullName evidence="2">Uncharacterized protein</fullName>
    </submittedName>
</protein>
<evidence type="ECO:0000313" key="2">
    <source>
        <dbReference type="EMBL" id="GJS85428.1"/>
    </source>
</evidence>
<dbReference type="EMBL" id="BQNB010011048">
    <property type="protein sequence ID" value="GJS85428.1"/>
    <property type="molecule type" value="Genomic_DNA"/>
</dbReference>
<comment type="caution">
    <text evidence="2">The sequence shown here is derived from an EMBL/GenBank/DDBJ whole genome shotgun (WGS) entry which is preliminary data.</text>
</comment>
<keyword evidence="3" id="KW-1185">Reference proteome</keyword>
<dbReference type="Proteomes" id="UP001151760">
    <property type="component" value="Unassembled WGS sequence"/>
</dbReference>
<evidence type="ECO:0000256" key="1">
    <source>
        <dbReference type="SAM" id="MobiDB-lite"/>
    </source>
</evidence>
<sequence length="118" mass="12378">MIVGPAGRIKSVQFRHGYKSHFSSLCLLSTERGLTSQNDDDEGSGVVDVVVVSGEAAAEGWQWRLDGSGGGGAWGSGLSRSGDGESFGTWPEKSAGKLFRRRRRGGGRNPAVGEGLPD</sequence>
<gene>
    <name evidence="2" type="ORF">Tco_0751969</name>
</gene>
<evidence type="ECO:0000313" key="3">
    <source>
        <dbReference type="Proteomes" id="UP001151760"/>
    </source>
</evidence>
<accession>A0ABQ4Z924</accession>
<organism evidence="2 3">
    <name type="scientific">Tanacetum coccineum</name>
    <dbReference type="NCBI Taxonomy" id="301880"/>
    <lineage>
        <taxon>Eukaryota</taxon>
        <taxon>Viridiplantae</taxon>
        <taxon>Streptophyta</taxon>
        <taxon>Embryophyta</taxon>
        <taxon>Tracheophyta</taxon>
        <taxon>Spermatophyta</taxon>
        <taxon>Magnoliopsida</taxon>
        <taxon>eudicotyledons</taxon>
        <taxon>Gunneridae</taxon>
        <taxon>Pentapetalae</taxon>
        <taxon>asterids</taxon>
        <taxon>campanulids</taxon>
        <taxon>Asterales</taxon>
        <taxon>Asteraceae</taxon>
        <taxon>Asteroideae</taxon>
        <taxon>Anthemideae</taxon>
        <taxon>Anthemidinae</taxon>
        <taxon>Tanacetum</taxon>
    </lineage>
</organism>
<reference evidence="2" key="1">
    <citation type="journal article" date="2022" name="Int. J. Mol. Sci.">
        <title>Draft Genome of Tanacetum Coccineum: Genomic Comparison of Closely Related Tanacetum-Family Plants.</title>
        <authorList>
            <person name="Yamashiro T."/>
            <person name="Shiraishi A."/>
            <person name="Nakayama K."/>
            <person name="Satake H."/>
        </authorList>
    </citation>
    <scope>NUCLEOTIDE SEQUENCE</scope>
</reference>
<proteinExistence type="predicted"/>
<reference evidence="2" key="2">
    <citation type="submission" date="2022-01" db="EMBL/GenBank/DDBJ databases">
        <authorList>
            <person name="Yamashiro T."/>
            <person name="Shiraishi A."/>
            <person name="Satake H."/>
            <person name="Nakayama K."/>
        </authorList>
    </citation>
    <scope>NUCLEOTIDE SEQUENCE</scope>
</reference>
<feature type="region of interest" description="Disordered" evidence="1">
    <location>
        <begin position="65"/>
        <end position="118"/>
    </location>
</feature>